<feature type="region of interest" description="Disordered" evidence="1">
    <location>
        <begin position="185"/>
        <end position="211"/>
    </location>
</feature>
<feature type="region of interest" description="Disordered" evidence="1">
    <location>
        <begin position="429"/>
        <end position="449"/>
    </location>
</feature>
<dbReference type="InParanoid" id="A0A0C2XDT5"/>
<feature type="compositionally biased region" description="Low complexity" evidence="1">
    <location>
        <begin position="336"/>
        <end position="345"/>
    </location>
</feature>
<evidence type="ECO:0000256" key="1">
    <source>
        <dbReference type="SAM" id="MobiDB-lite"/>
    </source>
</evidence>
<dbReference type="OrthoDB" id="2160599at2759"/>
<gene>
    <name evidence="2" type="ORF">M378DRAFT_268788</name>
</gene>
<feature type="region of interest" description="Disordered" evidence="1">
    <location>
        <begin position="1"/>
        <end position="43"/>
    </location>
</feature>
<sequence>MTGEASNAIAGPSHSHNHAPDAPSTLDSSMSITSPPFSIHATRPSPAPSIPPLYLPPPGKVLFISLLVRLFISISSILFESTRRSPITLPIIIHGNNRDPTPGPPPPQTLLASTQDLLSRFKLLDAYDKYVKNVTPTDEPSSGLSRAMATDQHSTQGSIASVAGAVPNGFGSVDKGKGKEVMVDSPSGAGMPGKGGSSIATEADDDAKAEKKKKNTYKHLIKGIPGKHSMKKDDYLSTMMLVPPKQRIPISKFDARTQRDAFTVSLEGLKGWNIYALVEESPQAKEDRKKRKELRRLAKAQAAAFAAVQQTGSATQEQPAHSSMPTTGQSRPHTAGGTSSNNTGTPRPAGASSPRSGLVASRPGATITATGVVPTPTPDKAHAQSPSTASRPESALPRLKSSVPRPGSTKPPVASVPTALAPSLAKPALNVPVPNAAPVDPPLRSGTPMQVDQQRGIKREREDGFVNGVTVGHGPPATTITNAPSTVVVDAKAGIAGVRPRPIKKQRMVSACPVF</sequence>
<evidence type="ECO:0000313" key="2">
    <source>
        <dbReference type="EMBL" id="KIL67626.1"/>
    </source>
</evidence>
<feature type="compositionally biased region" description="Polar residues" evidence="1">
    <location>
        <begin position="134"/>
        <end position="144"/>
    </location>
</feature>
<name>A0A0C2XDT5_AMAMK</name>
<feature type="region of interest" description="Disordered" evidence="1">
    <location>
        <begin position="307"/>
        <end position="416"/>
    </location>
</feature>
<dbReference type="STRING" id="946122.A0A0C2XDT5"/>
<evidence type="ECO:0000313" key="3">
    <source>
        <dbReference type="Proteomes" id="UP000054549"/>
    </source>
</evidence>
<reference evidence="2 3" key="1">
    <citation type="submission" date="2014-04" db="EMBL/GenBank/DDBJ databases">
        <title>Evolutionary Origins and Diversification of the Mycorrhizal Mutualists.</title>
        <authorList>
            <consortium name="DOE Joint Genome Institute"/>
            <consortium name="Mycorrhizal Genomics Consortium"/>
            <person name="Kohler A."/>
            <person name="Kuo A."/>
            <person name="Nagy L.G."/>
            <person name="Floudas D."/>
            <person name="Copeland A."/>
            <person name="Barry K.W."/>
            <person name="Cichocki N."/>
            <person name="Veneault-Fourrey C."/>
            <person name="LaButti K."/>
            <person name="Lindquist E.A."/>
            <person name="Lipzen A."/>
            <person name="Lundell T."/>
            <person name="Morin E."/>
            <person name="Murat C."/>
            <person name="Riley R."/>
            <person name="Ohm R."/>
            <person name="Sun H."/>
            <person name="Tunlid A."/>
            <person name="Henrissat B."/>
            <person name="Grigoriev I.V."/>
            <person name="Hibbett D.S."/>
            <person name="Martin F."/>
        </authorList>
    </citation>
    <scope>NUCLEOTIDE SEQUENCE [LARGE SCALE GENOMIC DNA]</scope>
    <source>
        <strain evidence="2 3">Koide BX008</strain>
    </source>
</reference>
<accession>A0A0C2XDT5</accession>
<dbReference type="EMBL" id="KN818231">
    <property type="protein sequence ID" value="KIL67626.1"/>
    <property type="molecule type" value="Genomic_DNA"/>
</dbReference>
<organism evidence="2 3">
    <name type="scientific">Amanita muscaria (strain Koide BX008)</name>
    <dbReference type="NCBI Taxonomy" id="946122"/>
    <lineage>
        <taxon>Eukaryota</taxon>
        <taxon>Fungi</taxon>
        <taxon>Dikarya</taxon>
        <taxon>Basidiomycota</taxon>
        <taxon>Agaricomycotina</taxon>
        <taxon>Agaricomycetes</taxon>
        <taxon>Agaricomycetidae</taxon>
        <taxon>Agaricales</taxon>
        <taxon>Pluteineae</taxon>
        <taxon>Amanitaceae</taxon>
        <taxon>Amanita</taxon>
    </lineage>
</organism>
<feature type="region of interest" description="Disordered" evidence="1">
    <location>
        <begin position="134"/>
        <end position="156"/>
    </location>
</feature>
<feature type="compositionally biased region" description="Low complexity" evidence="1">
    <location>
        <begin position="429"/>
        <end position="438"/>
    </location>
</feature>
<protein>
    <submittedName>
        <fullName evidence="2">Uncharacterized protein</fullName>
    </submittedName>
</protein>
<keyword evidence="3" id="KW-1185">Reference proteome</keyword>
<proteinExistence type="predicted"/>
<feature type="compositionally biased region" description="Polar residues" evidence="1">
    <location>
        <begin position="25"/>
        <end position="36"/>
    </location>
</feature>
<dbReference type="Proteomes" id="UP000054549">
    <property type="component" value="Unassembled WGS sequence"/>
</dbReference>
<feature type="compositionally biased region" description="Polar residues" evidence="1">
    <location>
        <begin position="308"/>
        <end position="332"/>
    </location>
</feature>
<dbReference type="AlphaFoldDB" id="A0A0C2XDT5"/>
<dbReference type="HOGENOM" id="CLU_038730_0_0_1"/>